<proteinExistence type="predicted"/>
<dbReference type="AlphaFoldDB" id="A0A934SQE0"/>
<gene>
    <name evidence="2" type="ORF">IV501_05780</name>
</gene>
<evidence type="ECO:0000256" key="1">
    <source>
        <dbReference type="SAM" id="MobiDB-lite"/>
    </source>
</evidence>
<dbReference type="Proteomes" id="UP000636458">
    <property type="component" value="Unassembled WGS sequence"/>
</dbReference>
<organism evidence="2 3">
    <name type="scientific">Lacisediminihabitans changchengi</name>
    <dbReference type="NCBI Taxonomy" id="2787634"/>
    <lineage>
        <taxon>Bacteria</taxon>
        <taxon>Bacillati</taxon>
        <taxon>Actinomycetota</taxon>
        <taxon>Actinomycetes</taxon>
        <taxon>Micrococcales</taxon>
        <taxon>Microbacteriaceae</taxon>
        <taxon>Lacisediminihabitans</taxon>
    </lineage>
</organism>
<protein>
    <submittedName>
        <fullName evidence="2">Uncharacterized protein</fullName>
    </submittedName>
</protein>
<evidence type="ECO:0000313" key="2">
    <source>
        <dbReference type="EMBL" id="MBK4347138.1"/>
    </source>
</evidence>
<accession>A0A934SQE0</accession>
<dbReference type="RefSeq" id="WP_200555509.1">
    <property type="nucleotide sequence ID" value="NZ_JAEPES010000002.1"/>
</dbReference>
<feature type="region of interest" description="Disordered" evidence="1">
    <location>
        <begin position="31"/>
        <end position="91"/>
    </location>
</feature>
<sequence>MLVLALSGIGAARAEPAALCLPIIMPCAAPSTSPSPTPTSSSTPSSPPKAPGIAVPIPLLGVTPGQPAVPAVPGTPGETPPPTPVADDSAPTFTLPAATLGGSSITISGLHGIAVVTVPLADGSRATALKVSADDVVVTDFVLDVRKSTGPSLVSTSDRMELNGNVQVYLDSATATLGDGTALNFGAATPPPGNELPPELLRVSLGLVGVTANSISFANSHQQLKD</sequence>
<keyword evidence="3" id="KW-1185">Reference proteome</keyword>
<dbReference type="EMBL" id="JAEPES010000002">
    <property type="protein sequence ID" value="MBK4347138.1"/>
    <property type="molecule type" value="Genomic_DNA"/>
</dbReference>
<feature type="compositionally biased region" description="Low complexity" evidence="1">
    <location>
        <begin position="31"/>
        <end position="44"/>
    </location>
</feature>
<comment type="caution">
    <text evidence="2">The sequence shown here is derived from an EMBL/GenBank/DDBJ whole genome shotgun (WGS) entry which is preliminary data.</text>
</comment>
<reference evidence="2" key="1">
    <citation type="submission" date="2021-01" db="EMBL/GenBank/DDBJ databases">
        <title>Lacisediminihabitans sp. nov. strain G11-30, isolated from Antarctic Soil.</title>
        <authorList>
            <person name="Li J."/>
        </authorList>
    </citation>
    <scope>NUCLEOTIDE SEQUENCE</scope>
    <source>
        <strain evidence="2">G11-30</strain>
    </source>
</reference>
<evidence type="ECO:0000313" key="3">
    <source>
        <dbReference type="Proteomes" id="UP000636458"/>
    </source>
</evidence>
<name>A0A934SQE0_9MICO</name>